<proteinExistence type="predicted"/>
<evidence type="ECO:0000313" key="2">
    <source>
        <dbReference type="Proteomes" id="UP000574769"/>
    </source>
</evidence>
<organism evidence="1 2">
    <name type="scientific">Sphingomonas abaci</name>
    <dbReference type="NCBI Taxonomy" id="237611"/>
    <lineage>
        <taxon>Bacteria</taxon>
        <taxon>Pseudomonadati</taxon>
        <taxon>Pseudomonadota</taxon>
        <taxon>Alphaproteobacteria</taxon>
        <taxon>Sphingomonadales</taxon>
        <taxon>Sphingomonadaceae</taxon>
        <taxon>Sphingomonas</taxon>
    </lineage>
</organism>
<dbReference type="RefSeq" id="WP_018250429.1">
    <property type="nucleotide sequence ID" value="NZ_JACHNY010000008.1"/>
</dbReference>
<gene>
    <name evidence="1" type="ORF">GGQ96_003345</name>
</gene>
<accession>A0A7W7ALC4</accession>
<protein>
    <submittedName>
        <fullName evidence="1">Uncharacterized protein</fullName>
    </submittedName>
</protein>
<sequence>MHWTDTIKRHDYDLALVDVMNDVELAPERRVLAGAAVGVEIDLAWLSAGELLEAFEALQGDVARGVKRGEGYAALDAIITDANPFQMRLWYLLSDTSIEAAVEMLGWLKGLLYARGRASVTLREAGVPQIHWAHEDALEEPNAADIMGCTDRTARDHRVNSVWL</sequence>
<dbReference type="GeneID" id="93796286"/>
<name>A0A7W7ALC4_9SPHN</name>
<evidence type="ECO:0000313" key="1">
    <source>
        <dbReference type="EMBL" id="MBB4619192.1"/>
    </source>
</evidence>
<dbReference type="AlphaFoldDB" id="A0A7W7ALC4"/>
<keyword evidence="2" id="KW-1185">Reference proteome</keyword>
<reference evidence="1 2" key="1">
    <citation type="submission" date="2020-08" db="EMBL/GenBank/DDBJ databases">
        <title>Genomic Encyclopedia of Type Strains, Phase IV (KMG-IV): sequencing the most valuable type-strain genomes for metagenomic binning, comparative biology and taxonomic classification.</title>
        <authorList>
            <person name="Goeker M."/>
        </authorList>
    </citation>
    <scope>NUCLEOTIDE SEQUENCE [LARGE SCALE GENOMIC DNA]</scope>
    <source>
        <strain evidence="1 2">DSM 15867</strain>
    </source>
</reference>
<dbReference type="Proteomes" id="UP000574769">
    <property type="component" value="Unassembled WGS sequence"/>
</dbReference>
<dbReference type="EMBL" id="JACHNY010000008">
    <property type="protein sequence ID" value="MBB4619192.1"/>
    <property type="molecule type" value="Genomic_DNA"/>
</dbReference>
<comment type="caution">
    <text evidence="1">The sequence shown here is derived from an EMBL/GenBank/DDBJ whole genome shotgun (WGS) entry which is preliminary data.</text>
</comment>